<accession>A0A2H9ULR8</accession>
<dbReference type="EMBL" id="PGOZ01000007">
    <property type="protein sequence ID" value="PJI32638.1"/>
    <property type="molecule type" value="Genomic_DNA"/>
</dbReference>
<evidence type="ECO:0000313" key="3">
    <source>
        <dbReference type="Proteomes" id="UP000242351"/>
    </source>
</evidence>
<feature type="chain" id="PRO_5014171998" evidence="1">
    <location>
        <begin position="24"/>
        <end position="116"/>
    </location>
</feature>
<evidence type="ECO:0000256" key="1">
    <source>
        <dbReference type="SAM" id="SignalP"/>
    </source>
</evidence>
<comment type="caution">
    <text evidence="2">The sequence shown here is derived from an EMBL/GenBank/DDBJ whole genome shotgun (WGS) entry which is preliminary data.</text>
</comment>
<dbReference type="RefSeq" id="WP_074382760.1">
    <property type="nucleotide sequence ID" value="NZ_CP183899.1"/>
</dbReference>
<dbReference type="AlphaFoldDB" id="A0A2H9ULR8"/>
<reference evidence="2 3" key="2">
    <citation type="submission" date="2017-12" db="EMBL/GenBank/DDBJ databases">
        <title>Revising the taxonomy of the Acinetobacter lwoffii group: the description of Acinetobacter pseudolwoffii sp. nov. and emended description of Acinetobacter lwoffii.</title>
        <authorList>
            <person name="Nemec A."/>
        </authorList>
    </citation>
    <scope>NUCLEOTIDE SEQUENCE [LARGE SCALE GENOMIC DNA]</scope>
    <source>
        <strain evidence="2 3">ANC 5347</strain>
    </source>
</reference>
<protein>
    <submittedName>
        <fullName evidence="2">Uncharacterized protein</fullName>
    </submittedName>
</protein>
<name>A0A2H9ULR8_9GAMM</name>
<dbReference type="Proteomes" id="UP000242351">
    <property type="component" value="Unassembled WGS sequence"/>
</dbReference>
<feature type="signal peptide" evidence="1">
    <location>
        <begin position="1"/>
        <end position="23"/>
    </location>
</feature>
<organism evidence="2 3">
    <name type="scientific">Acinetobacter pseudolwoffii</name>
    <dbReference type="NCBI Taxonomy" id="2053287"/>
    <lineage>
        <taxon>Bacteria</taxon>
        <taxon>Pseudomonadati</taxon>
        <taxon>Pseudomonadota</taxon>
        <taxon>Gammaproteobacteria</taxon>
        <taxon>Moraxellales</taxon>
        <taxon>Moraxellaceae</taxon>
        <taxon>Acinetobacter</taxon>
    </lineage>
</organism>
<reference evidence="2 3" key="1">
    <citation type="submission" date="2017-11" db="EMBL/GenBank/DDBJ databases">
        <authorList>
            <person name="Han C.G."/>
        </authorList>
    </citation>
    <scope>NUCLEOTIDE SEQUENCE [LARGE SCALE GENOMIC DNA]</scope>
    <source>
        <strain evidence="2 3">ANC 5347</strain>
    </source>
</reference>
<gene>
    <name evidence="2" type="ORF">CU320_07210</name>
</gene>
<evidence type="ECO:0000313" key="2">
    <source>
        <dbReference type="EMBL" id="PJI32638.1"/>
    </source>
</evidence>
<proteinExistence type="predicted"/>
<sequence>MKYLQFFSGISLLLLLTACNLTEAPAPDYQGNWKNTLENPKLENVLVISKNGENYFITNTIKDKETGKTEEKNPMPAAVSKNGLLQLNAGAGMVDFAIDEKTGNLVGSGSVYEKAK</sequence>
<dbReference type="PROSITE" id="PS51257">
    <property type="entry name" value="PROKAR_LIPOPROTEIN"/>
    <property type="match status" value="1"/>
</dbReference>
<keyword evidence="1" id="KW-0732">Signal</keyword>